<sequence length="85" mass="9847">MSPTQPAEALIHEHHPRDYPFPMTVADMFRDEGPMYMAYADRLTGWLELAHFPHGTSSLRIKTQLKLYFTRWGAPEQISTEGEQI</sequence>
<accession>A0A8J4YGP9</accession>
<dbReference type="EMBL" id="JACEEZ010003856">
    <property type="protein sequence ID" value="KAG0726952.1"/>
    <property type="molecule type" value="Genomic_DNA"/>
</dbReference>
<keyword evidence="2" id="KW-1185">Reference proteome</keyword>
<protein>
    <submittedName>
        <fullName evidence="1">Uncharacterized protein</fullName>
    </submittedName>
</protein>
<gene>
    <name evidence="1" type="ORF">GWK47_035605</name>
</gene>
<evidence type="ECO:0000313" key="2">
    <source>
        <dbReference type="Proteomes" id="UP000770661"/>
    </source>
</evidence>
<reference evidence="1" key="1">
    <citation type="submission" date="2020-07" db="EMBL/GenBank/DDBJ databases">
        <title>The High-quality genome of the commercially important snow crab, Chionoecetes opilio.</title>
        <authorList>
            <person name="Jeong J.-H."/>
            <person name="Ryu S."/>
        </authorList>
    </citation>
    <scope>NUCLEOTIDE SEQUENCE</scope>
    <source>
        <strain evidence="1">MADBK_172401_WGS</strain>
        <tissue evidence="1">Digestive gland</tissue>
    </source>
</reference>
<evidence type="ECO:0000313" key="1">
    <source>
        <dbReference type="EMBL" id="KAG0726952.1"/>
    </source>
</evidence>
<dbReference type="AlphaFoldDB" id="A0A8J4YGP9"/>
<dbReference type="Proteomes" id="UP000770661">
    <property type="component" value="Unassembled WGS sequence"/>
</dbReference>
<organism evidence="1 2">
    <name type="scientific">Chionoecetes opilio</name>
    <name type="common">Atlantic snow crab</name>
    <name type="synonym">Cancer opilio</name>
    <dbReference type="NCBI Taxonomy" id="41210"/>
    <lineage>
        <taxon>Eukaryota</taxon>
        <taxon>Metazoa</taxon>
        <taxon>Ecdysozoa</taxon>
        <taxon>Arthropoda</taxon>
        <taxon>Crustacea</taxon>
        <taxon>Multicrustacea</taxon>
        <taxon>Malacostraca</taxon>
        <taxon>Eumalacostraca</taxon>
        <taxon>Eucarida</taxon>
        <taxon>Decapoda</taxon>
        <taxon>Pleocyemata</taxon>
        <taxon>Brachyura</taxon>
        <taxon>Eubrachyura</taxon>
        <taxon>Majoidea</taxon>
        <taxon>Majidae</taxon>
        <taxon>Chionoecetes</taxon>
    </lineage>
</organism>
<name>A0A8J4YGP9_CHIOP</name>
<proteinExistence type="predicted"/>
<dbReference type="OrthoDB" id="6369662at2759"/>
<comment type="caution">
    <text evidence="1">The sequence shown here is derived from an EMBL/GenBank/DDBJ whole genome shotgun (WGS) entry which is preliminary data.</text>
</comment>